<reference evidence="10" key="1">
    <citation type="journal article" date="2019" name="Int. J. Syst. Evol. Microbiol.">
        <title>The Global Catalogue of Microorganisms (GCM) 10K type strain sequencing project: providing services to taxonomists for standard genome sequencing and annotation.</title>
        <authorList>
            <consortium name="The Broad Institute Genomics Platform"/>
            <consortium name="The Broad Institute Genome Sequencing Center for Infectious Disease"/>
            <person name="Wu L."/>
            <person name="Ma J."/>
        </authorList>
    </citation>
    <scope>NUCLEOTIDE SEQUENCE [LARGE SCALE GENOMIC DNA]</scope>
    <source>
        <strain evidence="10">CCUG 49339</strain>
    </source>
</reference>
<evidence type="ECO:0000256" key="8">
    <source>
        <dbReference type="RuleBase" id="RU364100"/>
    </source>
</evidence>
<keyword evidence="5" id="KW-0190">Covalent protein-DNA linkage</keyword>
<evidence type="ECO:0000256" key="1">
    <source>
        <dbReference type="ARBA" id="ARBA00008136"/>
    </source>
</evidence>
<evidence type="ECO:0000256" key="3">
    <source>
        <dbReference type="ARBA" id="ARBA00022763"/>
    </source>
</evidence>
<keyword evidence="6" id="KW-0238">DNA-binding</keyword>
<evidence type="ECO:0000256" key="5">
    <source>
        <dbReference type="ARBA" id="ARBA00023124"/>
    </source>
</evidence>
<evidence type="ECO:0000313" key="10">
    <source>
        <dbReference type="Proteomes" id="UP001597214"/>
    </source>
</evidence>
<organism evidence="9 10">
    <name type="scientific">Bacillus salitolerans</name>
    <dbReference type="NCBI Taxonomy" id="1437434"/>
    <lineage>
        <taxon>Bacteria</taxon>
        <taxon>Bacillati</taxon>
        <taxon>Bacillota</taxon>
        <taxon>Bacilli</taxon>
        <taxon>Bacillales</taxon>
        <taxon>Bacillaceae</taxon>
        <taxon>Bacillus</taxon>
    </lineage>
</organism>
<dbReference type="Proteomes" id="UP001597214">
    <property type="component" value="Unassembled WGS sequence"/>
</dbReference>
<accession>A0ABW4LUQ7</accession>
<comment type="similarity">
    <text evidence="1 8">Belongs to the SOS response-associated peptidase family.</text>
</comment>
<name>A0ABW4LUQ7_9BACI</name>
<dbReference type="PANTHER" id="PTHR13604">
    <property type="entry name" value="DC12-RELATED"/>
    <property type="match status" value="1"/>
</dbReference>
<evidence type="ECO:0000256" key="7">
    <source>
        <dbReference type="ARBA" id="ARBA00023239"/>
    </source>
</evidence>
<dbReference type="InterPro" id="IPR003738">
    <property type="entry name" value="SRAP"/>
</dbReference>
<dbReference type="EMBL" id="JBHUEM010000045">
    <property type="protein sequence ID" value="MFD1738383.1"/>
    <property type="molecule type" value="Genomic_DNA"/>
</dbReference>
<dbReference type="EC" id="3.4.-.-" evidence="8"/>
<gene>
    <name evidence="9" type="ORF">ACFSCX_17810</name>
</gene>
<dbReference type="GO" id="GO:0016787">
    <property type="term" value="F:hydrolase activity"/>
    <property type="evidence" value="ECO:0007669"/>
    <property type="project" value="UniProtKB-KW"/>
</dbReference>
<evidence type="ECO:0000313" key="9">
    <source>
        <dbReference type="EMBL" id="MFD1738383.1"/>
    </source>
</evidence>
<dbReference type="Gene3D" id="3.90.1680.10">
    <property type="entry name" value="SOS response associated peptidase-like"/>
    <property type="match status" value="1"/>
</dbReference>
<evidence type="ECO:0000256" key="2">
    <source>
        <dbReference type="ARBA" id="ARBA00022670"/>
    </source>
</evidence>
<keyword evidence="10" id="KW-1185">Reference proteome</keyword>
<dbReference type="PANTHER" id="PTHR13604:SF0">
    <property type="entry name" value="ABASIC SITE PROCESSING PROTEIN HMCES"/>
    <property type="match status" value="1"/>
</dbReference>
<keyword evidence="4 8" id="KW-0378">Hydrolase</keyword>
<evidence type="ECO:0000256" key="6">
    <source>
        <dbReference type="ARBA" id="ARBA00023125"/>
    </source>
</evidence>
<dbReference type="InterPro" id="IPR036590">
    <property type="entry name" value="SRAP-like"/>
</dbReference>
<keyword evidence="3" id="KW-0227">DNA damage</keyword>
<dbReference type="SUPFAM" id="SSF143081">
    <property type="entry name" value="BB1717-like"/>
    <property type="match status" value="1"/>
</dbReference>
<keyword evidence="2 8" id="KW-0645">Protease</keyword>
<protein>
    <recommendedName>
        <fullName evidence="8">Abasic site processing protein</fullName>
        <ecNumber evidence="8">3.4.-.-</ecNumber>
    </recommendedName>
</protein>
<evidence type="ECO:0000256" key="4">
    <source>
        <dbReference type="ARBA" id="ARBA00022801"/>
    </source>
</evidence>
<dbReference type="RefSeq" id="WP_377929593.1">
    <property type="nucleotide sequence ID" value="NZ_JBHUEM010000045.1"/>
</dbReference>
<sequence length="221" mass="25467">MCGRFTLTAKLEELMERFQFQNDIQEEYEISYNISPSQSVLAVVNDGISNRAGYIRWGLVPSFAKDEKIGQSMINARAETLHEKPSFKRLLTRRRCIIVADSFFEWKRTNGNKHPMRFTLDHDQPFALAGLWDRWQTENKTLVTCTVITTKPNRLVEGVHDRMPVILSKEAEQLWLNPSEKDETRLLSVLTSFPESKMNVYEVSSIVNSPKNNIPSCIEAI</sequence>
<proteinExistence type="inferred from homology"/>
<dbReference type="Pfam" id="PF02586">
    <property type="entry name" value="SRAP"/>
    <property type="match status" value="1"/>
</dbReference>
<comment type="caution">
    <text evidence="9">The sequence shown here is derived from an EMBL/GenBank/DDBJ whole genome shotgun (WGS) entry which is preliminary data.</text>
</comment>
<keyword evidence="7" id="KW-0456">Lyase</keyword>